<evidence type="ECO:0000256" key="3">
    <source>
        <dbReference type="ARBA" id="ARBA00022884"/>
    </source>
</evidence>
<dbReference type="GO" id="GO:0006412">
    <property type="term" value="P:translation"/>
    <property type="evidence" value="ECO:0007669"/>
    <property type="project" value="InterPro"/>
</dbReference>
<organism evidence="8 9">
    <name type="scientific">Candidatus Vidania fulgoroideorum</name>
    <dbReference type="NCBI Taxonomy" id="881286"/>
    <lineage>
        <taxon>Bacteria</taxon>
        <taxon>Pseudomonadati</taxon>
        <taxon>Pseudomonadota</taxon>
        <taxon>Betaproteobacteria</taxon>
        <taxon>Candidatus Vidania</taxon>
    </lineage>
</organism>
<dbReference type="FunFam" id="2.40.30.10:FF:000004">
    <property type="entry name" value="50S ribosomal protein L3"/>
    <property type="match status" value="1"/>
</dbReference>
<dbReference type="PANTHER" id="PTHR11229:SF16">
    <property type="entry name" value="LARGE RIBOSOMAL SUBUNIT PROTEIN UL3C"/>
    <property type="match status" value="1"/>
</dbReference>
<evidence type="ECO:0000256" key="6">
    <source>
        <dbReference type="ARBA" id="ARBA00035243"/>
    </source>
</evidence>
<dbReference type="KEGG" id="vfg:C9I84_154"/>
<dbReference type="Pfam" id="PF00297">
    <property type="entry name" value="Ribosomal_L3"/>
    <property type="match status" value="1"/>
</dbReference>
<name>A0A346E0N1_9PROT</name>
<proteinExistence type="inferred from homology"/>
<keyword evidence="9" id="KW-1185">Reference proteome</keyword>
<evidence type="ECO:0000256" key="2">
    <source>
        <dbReference type="ARBA" id="ARBA00022730"/>
    </source>
</evidence>
<dbReference type="AlphaFoldDB" id="A0A346E0N1"/>
<evidence type="ECO:0000256" key="5">
    <source>
        <dbReference type="ARBA" id="ARBA00023274"/>
    </source>
</evidence>
<dbReference type="GO" id="GO:0005840">
    <property type="term" value="C:ribosome"/>
    <property type="evidence" value="ECO:0007669"/>
    <property type="project" value="UniProtKB-KW"/>
</dbReference>
<dbReference type="PANTHER" id="PTHR11229">
    <property type="entry name" value="50S RIBOSOMAL PROTEIN L3"/>
    <property type="match status" value="1"/>
</dbReference>
<evidence type="ECO:0000313" key="8">
    <source>
        <dbReference type="EMBL" id="AXN02536.1"/>
    </source>
</evidence>
<dbReference type="InterPro" id="IPR000597">
    <property type="entry name" value="Ribosomal_uL3"/>
</dbReference>
<dbReference type="InterPro" id="IPR009000">
    <property type="entry name" value="Transl_B-barrel_sf"/>
</dbReference>
<dbReference type="Proteomes" id="UP000257084">
    <property type="component" value="Chromosome"/>
</dbReference>
<keyword evidence="3" id="KW-0694">RNA-binding</keyword>
<dbReference type="InterPro" id="IPR019927">
    <property type="entry name" value="Ribosomal_uL3_bac/org-type"/>
</dbReference>
<protein>
    <recommendedName>
        <fullName evidence="6">Large ribosomal subunit protein uL3</fullName>
    </recommendedName>
    <alternativeName>
        <fullName evidence="7">50S ribosomal protein L3</fullName>
    </alternativeName>
</protein>
<dbReference type="GO" id="GO:0019843">
    <property type="term" value="F:rRNA binding"/>
    <property type="evidence" value="ECO:0007669"/>
    <property type="project" value="UniProtKB-KW"/>
</dbReference>
<gene>
    <name evidence="8" type="ORF">C9I84_154</name>
</gene>
<comment type="similarity">
    <text evidence="1">Belongs to the universal ribosomal protein uL3 family.</text>
</comment>
<dbReference type="Gene3D" id="2.40.30.10">
    <property type="entry name" value="Translation factors"/>
    <property type="match status" value="1"/>
</dbReference>
<evidence type="ECO:0000313" key="9">
    <source>
        <dbReference type="Proteomes" id="UP000257084"/>
    </source>
</evidence>
<dbReference type="GO" id="GO:0003735">
    <property type="term" value="F:structural constituent of ribosome"/>
    <property type="evidence" value="ECO:0007669"/>
    <property type="project" value="InterPro"/>
</dbReference>
<keyword evidence="5" id="KW-0687">Ribonucleoprotein</keyword>
<dbReference type="EMBL" id="CP028360">
    <property type="protein sequence ID" value="AXN02536.1"/>
    <property type="molecule type" value="Genomic_DNA"/>
</dbReference>
<dbReference type="SUPFAM" id="SSF50447">
    <property type="entry name" value="Translation proteins"/>
    <property type="match status" value="1"/>
</dbReference>
<sequence length="176" mass="20621">MRIIGKKIRMKSLYLKGKIIPVTEIYLYKYKINSIIKKEKLYHIETFFYIKKKIKKIINKEKNIVKKNKIIDCNIVNIISYPKGKGFMGVIKKNNFSSNRKTHGNSKAHNKPGSIGMCQDPGRVFKGKKMPGRKKRCKRKIKNIRVINLDKRKRTIDLFGSVPGKKMSNLFIEYEI</sequence>
<keyword evidence="2" id="KW-0699">rRNA-binding</keyword>
<evidence type="ECO:0000256" key="4">
    <source>
        <dbReference type="ARBA" id="ARBA00022980"/>
    </source>
</evidence>
<keyword evidence="4 8" id="KW-0689">Ribosomal protein</keyword>
<reference evidence="8 9" key="1">
    <citation type="submission" date="2018-03" db="EMBL/GenBank/DDBJ databases">
        <title>A parallel universe: an anciently diverged bacterial symbiosis in a Hawaiian planthopper (Hemiptera: Cixiidae) reveals rearranged nutritional responsibilities.</title>
        <authorList>
            <person name="Bennett G."/>
            <person name="Mao M."/>
        </authorList>
    </citation>
    <scope>NUCLEOTIDE SEQUENCE [LARGE SCALE GENOMIC DNA]</scope>
    <source>
        <strain evidence="8 9">OLIH</strain>
    </source>
</reference>
<accession>A0A346E0N1</accession>
<dbReference type="GO" id="GO:1990904">
    <property type="term" value="C:ribonucleoprotein complex"/>
    <property type="evidence" value="ECO:0007669"/>
    <property type="project" value="UniProtKB-KW"/>
</dbReference>
<evidence type="ECO:0000256" key="1">
    <source>
        <dbReference type="ARBA" id="ARBA00006540"/>
    </source>
</evidence>
<evidence type="ECO:0000256" key="7">
    <source>
        <dbReference type="ARBA" id="ARBA00035457"/>
    </source>
</evidence>